<evidence type="ECO:0000313" key="2">
    <source>
        <dbReference type="Proteomes" id="UP000152407"/>
    </source>
</evidence>
<name>A0A140G0P7_ISKNV</name>
<dbReference type="Proteomes" id="UP000152407">
    <property type="component" value="Segment"/>
</dbReference>
<reference evidence="2" key="1">
    <citation type="submission" date="2015-09" db="EMBL/GenBank/DDBJ databases">
        <authorList>
            <person name="Wen C.-M."/>
            <person name="Hong J.-R."/>
        </authorList>
    </citation>
    <scope>NUCLEOTIDE SEQUENCE [LARGE SCALE GENOMIC DNA]</scope>
</reference>
<proteinExistence type="predicted"/>
<evidence type="ECO:0000313" key="1">
    <source>
        <dbReference type="EMBL" id="AMM04480.1"/>
    </source>
</evidence>
<protein>
    <submittedName>
        <fullName evidence="1">ORF076L</fullName>
    </submittedName>
</protein>
<dbReference type="EMBL" id="KT781098">
    <property type="protein sequence ID" value="AMM04480.1"/>
    <property type="molecule type" value="Genomic_DNA"/>
</dbReference>
<organismHost>
    <name type="scientific">Synchiropus splendidus</name>
    <name type="common">Mandarinfish</name>
    <name type="synonym">Callionymus splendidus</name>
    <dbReference type="NCBI Taxonomy" id="270530"/>
</organismHost>
<accession>A0A140G0P7</accession>
<sequence length="243" mass="26373">MMWSKWLVFLMILPGIGAMPTVVCRAGTDCHIPCMFRHSAEIVVHWICTNDQRTYLSYYHARTQRATPGASLMLSHGNATLALNNATSLLSCERLECYTSTINGNKEQFLRLVVWNPVHLAFGITPSGDAWCNTSSTDAHVHRGMLFCNASSLYDWSAVRFDSVLPTSSCVGGVLHDSGLCVSHDLQGVAHVLGTVVDGTVSHNVHGGANVLGTVAYGTVSHIQFRGIVLATIVVRTMLSTLQ</sequence>
<organismHost>
    <name type="scientific">Siniperca chuatsi</name>
    <name type="common">Mandarin fish</name>
    <dbReference type="NCBI Taxonomy" id="119488"/>
</organismHost>
<organism evidence="1 2">
    <name type="scientific">Infectious spleen and kidney necrosis virus</name>
    <name type="common">ISKNV</name>
    <dbReference type="NCBI Taxonomy" id="180170"/>
    <lineage>
        <taxon>Viruses</taxon>
        <taxon>Varidnaviria</taxon>
        <taxon>Bamfordvirae</taxon>
        <taxon>Nucleocytoviricota</taxon>
        <taxon>Megaviricetes</taxon>
        <taxon>Pimascovirales</taxon>
        <taxon>Pimascovirales incertae sedis</taxon>
        <taxon>Iridoviridae</taxon>
        <taxon>Alphairidovirinae</taxon>
        <taxon>Megalocytivirus</taxon>
        <taxon>Megalocytivirus pagrus1</taxon>
    </lineage>
</organism>